<name>M5FR42_DACPD</name>
<dbReference type="InterPro" id="IPR032675">
    <property type="entry name" value="LRR_dom_sf"/>
</dbReference>
<dbReference type="RefSeq" id="XP_040624976.1">
    <property type="nucleotide sequence ID" value="XM_040773760.1"/>
</dbReference>
<dbReference type="Gene3D" id="3.80.10.10">
    <property type="entry name" value="Ribonuclease Inhibitor"/>
    <property type="match status" value="1"/>
</dbReference>
<keyword evidence="3" id="KW-1185">Reference proteome</keyword>
<proteinExistence type="predicted"/>
<reference evidence="2 3" key="1">
    <citation type="journal article" date="2012" name="Science">
        <title>The Paleozoic origin of enzymatic lignin decomposition reconstructed from 31 fungal genomes.</title>
        <authorList>
            <person name="Floudas D."/>
            <person name="Binder M."/>
            <person name="Riley R."/>
            <person name="Barry K."/>
            <person name="Blanchette R.A."/>
            <person name="Henrissat B."/>
            <person name="Martinez A.T."/>
            <person name="Otillar R."/>
            <person name="Spatafora J.W."/>
            <person name="Yadav J.S."/>
            <person name="Aerts A."/>
            <person name="Benoit I."/>
            <person name="Boyd A."/>
            <person name="Carlson A."/>
            <person name="Copeland A."/>
            <person name="Coutinho P.M."/>
            <person name="de Vries R.P."/>
            <person name="Ferreira P."/>
            <person name="Findley K."/>
            <person name="Foster B."/>
            <person name="Gaskell J."/>
            <person name="Glotzer D."/>
            <person name="Gorecki P."/>
            <person name="Heitman J."/>
            <person name="Hesse C."/>
            <person name="Hori C."/>
            <person name="Igarashi K."/>
            <person name="Jurgens J.A."/>
            <person name="Kallen N."/>
            <person name="Kersten P."/>
            <person name="Kohler A."/>
            <person name="Kuees U."/>
            <person name="Kumar T.K.A."/>
            <person name="Kuo A."/>
            <person name="LaButti K."/>
            <person name="Larrondo L.F."/>
            <person name="Lindquist E."/>
            <person name="Ling A."/>
            <person name="Lombard V."/>
            <person name="Lucas S."/>
            <person name="Lundell T."/>
            <person name="Martin R."/>
            <person name="McLaughlin D.J."/>
            <person name="Morgenstern I."/>
            <person name="Morin E."/>
            <person name="Murat C."/>
            <person name="Nagy L.G."/>
            <person name="Nolan M."/>
            <person name="Ohm R.A."/>
            <person name="Patyshakuliyeva A."/>
            <person name="Rokas A."/>
            <person name="Ruiz-Duenas F.J."/>
            <person name="Sabat G."/>
            <person name="Salamov A."/>
            <person name="Samejima M."/>
            <person name="Schmutz J."/>
            <person name="Slot J.C."/>
            <person name="St John F."/>
            <person name="Stenlid J."/>
            <person name="Sun H."/>
            <person name="Sun S."/>
            <person name="Syed K."/>
            <person name="Tsang A."/>
            <person name="Wiebenga A."/>
            <person name="Young D."/>
            <person name="Pisabarro A."/>
            <person name="Eastwood D.C."/>
            <person name="Martin F."/>
            <person name="Cullen D."/>
            <person name="Grigoriev I.V."/>
            <person name="Hibbett D.S."/>
        </authorList>
    </citation>
    <scope>NUCLEOTIDE SEQUENCE [LARGE SCALE GENOMIC DNA]</scope>
    <source>
        <strain evidence="2 3">DJM-731 SS1</strain>
    </source>
</reference>
<dbReference type="AlphaFoldDB" id="M5FR42"/>
<dbReference type="Pfam" id="PF12937">
    <property type="entry name" value="F-box-like"/>
    <property type="match status" value="1"/>
</dbReference>
<dbReference type="SUPFAM" id="SSF52047">
    <property type="entry name" value="RNI-like"/>
    <property type="match status" value="1"/>
</dbReference>
<dbReference type="EMBL" id="JH795874">
    <property type="protein sequence ID" value="EJT98078.1"/>
    <property type="molecule type" value="Genomic_DNA"/>
</dbReference>
<gene>
    <name evidence="2" type="ORF">DACRYDRAFT_24617</name>
</gene>
<feature type="domain" description="F-box" evidence="1">
    <location>
        <begin position="8"/>
        <end position="60"/>
    </location>
</feature>
<dbReference type="OrthoDB" id="10321534at2759"/>
<organism evidence="2 3">
    <name type="scientific">Dacryopinax primogenitus (strain DJM 731)</name>
    <name type="common">Brown rot fungus</name>
    <dbReference type="NCBI Taxonomy" id="1858805"/>
    <lineage>
        <taxon>Eukaryota</taxon>
        <taxon>Fungi</taxon>
        <taxon>Dikarya</taxon>
        <taxon>Basidiomycota</taxon>
        <taxon>Agaricomycotina</taxon>
        <taxon>Dacrymycetes</taxon>
        <taxon>Dacrymycetales</taxon>
        <taxon>Dacrymycetaceae</taxon>
        <taxon>Dacryopinax</taxon>
    </lineage>
</organism>
<dbReference type="HOGENOM" id="CLU_669059_0_0_1"/>
<dbReference type="Proteomes" id="UP000030653">
    <property type="component" value="Unassembled WGS sequence"/>
</dbReference>
<dbReference type="CDD" id="cd09917">
    <property type="entry name" value="F-box_SF"/>
    <property type="match status" value="1"/>
</dbReference>
<dbReference type="Gene3D" id="1.20.1280.50">
    <property type="match status" value="1"/>
</dbReference>
<evidence type="ECO:0000313" key="2">
    <source>
        <dbReference type="EMBL" id="EJT98078.1"/>
    </source>
</evidence>
<dbReference type="InterPro" id="IPR001810">
    <property type="entry name" value="F-box_dom"/>
</dbReference>
<evidence type="ECO:0000313" key="3">
    <source>
        <dbReference type="Proteomes" id="UP000030653"/>
    </source>
</evidence>
<dbReference type="GeneID" id="63688822"/>
<sequence>MPTSALYRVPPEVWEHIFSLVEPLRRRHGWRIIDTATLLRSALVCKAWRLPALRQLYHTIRVPNDCLPWAEVVTRGLTLGGPSVSNLIFEPAEWIWDNLTKPTTTRVILDGIPLVPRVQRLSIHSPLGMDEADFDAILGCMSALPRLKKIEWARTFFPAQKSGEVDMDVLFRIEHIQRLREILPNLQNIWLGPILSSSVTSTPIPQWMRLTSLALESVSITNEELYHILCDQHRLRHLDLNYTDSLTQAGIVNALKCVKKTLRSLRLAGTFKPRPVGTPTRAFQPVLREFTALRLLRTTLRAPAFSAAALVHPPPILRRWKAWDVMPGVGPDVVRRFIETIPRDAGDRIEFVFTVRWESWETETEEARVRMARLTQSCQARGLSLLVEKGQSAATGRPAEGEVAIRSFIGS</sequence>
<protein>
    <recommendedName>
        <fullName evidence="1">F-box domain-containing protein</fullName>
    </recommendedName>
</protein>
<accession>M5FR42</accession>
<evidence type="ECO:0000259" key="1">
    <source>
        <dbReference type="Pfam" id="PF12937"/>
    </source>
</evidence>